<reference evidence="1 2" key="1">
    <citation type="submission" date="2020-07" db="EMBL/GenBank/DDBJ databases">
        <title>Huge and variable diversity of episymbiotic CPR bacteria and DPANN archaea in groundwater ecosystems.</title>
        <authorList>
            <person name="He C.Y."/>
            <person name="Keren R."/>
            <person name="Whittaker M."/>
            <person name="Farag I.F."/>
            <person name="Doudna J."/>
            <person name="Cate J.H.D."/>
            <person name="Banfield J.F."/>
        </authorList>
    </citation>
    <scope>NUCLEOTIDE SEQUENCE [LARGE SCALE GENOMIC DNA]</scope>
    <source>
        <strain evidence="1">NC_groundwater_541_Ag_S-0.1um_46_50</strain>
    </source>
</reference>
<dbReference type="EMBL" id="CP066690">
    <property type="protein sequence ID" value="QQG45494.1"/>
    <property type="molecule type" value="Genomic_DNA"/>
</dbReference>
<protein>
    <submittedName>
        <fullName evidence="1">Uncharacterized protein</fullName>
    </submittedName>
</protein>
<gene>
    <name evidence="1" type="ORF">HYW89_00955</name>
</gene>
<accession>A0A7T5RJZ3</accession>
<dbReference type="Proteomes" id="UP000595618">
    <property type="component" value="Chromosome"/>
</dbReference>
<organism evidence="1 2">
    <name type="scientific">Candidatus Sungiibacteriota bacterium</name>
    <dbReference type="NCBI Taxonomy" id="2750080"/>
    <lineage>
        <taxon>Bacteria</taxon>
        <taxon>Candidatus Sungiibacteriota</taxon>
    </lineage>
</organism>
<name>A0A7T5RJZ3_9BACT</name>
<dbReference type="AlphaFoldDB" id="A0A7T5RJZ3"/>
<proteinExistence type="predicted"/>
<sequence>MRKFIVRLALLILLLGYVVYALGLFSTAVGFLGGISNFAERDNKAIQRYNQEKFYKKR</sequence>
<evidence type="ECO:0000313" key="1">
    <source>
        <dbReference type="EMBL" id="QQG45494.1"/>
    </source>
</evidence>
<evidence type="ECO:0000313" key="2">
    <source>
        <dbReference type="Proteomes" id="UP000595618"/>
    </source>
</evidence>